<organism evidence="1 2">
    <name type="scientific">Paramecium octaurelia</name>
    <dbReference type="NCBI Taxonomy" id="43137"/>
    <lineage>
        <taxon>Eukaryota</taxon>
        <taxon>Sar</taxon>
        <taxon>Alveolata</taxon>
        <taxon>Ciliophora</taxon>
        <taxon>Intramacronucleata</taxon>
        <taxon>Oligohymenophorea</taxon>
        <taxon>Peniculida</taxon>
        <taxon>Parameciidae</taxon>
        <taxon>Paramecium</taxon>
    </lineage>
</organism>
<name>A0A8S1S0N1_PAROT</name>
<evidence type="ECO:0000313" key="2">
    <source>
        <dbReference type="Proteomes" id="UP000683925"/>
    </source>
</evidence>
<dbReference type="EMBL" id="CAJJDP010000001">
    <property type="protein sequence ID" value="CAD8132509.1"/>
    <property type="molecule type" value="Genomic_DNA"/>
</dbReference>
<evidence type="ECO:0000313" key="1">
    <source>
        <dbReference type="EMBL" id="CAD8132509.1"/>
    </source>
</evidence>
<accession>A0A8S1S0N1</accession>
<dbReference type="AlphaFoldDB" id="A0A8S1S0N1"/>
<comment type="caution">
    <text evidence="1">The sequence shown here is derived from an EMBL/GenBank/DDBJ whole genome shotgun (WGS) entry which is preliminary data.</text>
</comment>
<keyword evidence="2" id="KW-1185">Reference proteome</keyword>
<dbReference type="Proteomes" id="UP000683925">
    <property type="component" value="Unassembled WGS sequence"/>
</dbReference>
<proteinExistence type="predicted"/>
<protein>
    <submittedName>
        <fullName evidence="1">Uncharacterized protein</fullName>
    </submittedName>
</protein>
<sequence length="138" mass="15974">MGKKKKVGKGIYYTEGVTNLKNLERLVVECMRKEVKGKCQGGLNQPMDFWRHHKQLIMGIIKWEKSWEMGDFSLGKINFSGGGSNDEENQLKVGVWIELIDIYKWDSQVAYKGEYKKGQKIGRWDVLYIGKKGKKNLN</sequence>
<reference evidence="1" key="1">
    <citation type="submission" date="2021-01" db="EMBL/GenBank/DDBJ databases">
        <authorList>
            <consortium name="Genoscope - CEA"/>
            <person name="William W."/>
        </authorList>
    </citation>
    <scope>NUCLEOTIDE SEQUENCE</scope>
</reference>
<gene>
    <name evidence="1" type="ORF">POCTA_138.1.T0030472</name>
</gene>